<evidence type="ECO:0000313" key="5">
    <source>
        <dbReference type="Proteomes" id="UP000182350"/>
    </source>
</evidence>
<dbReference type="Pfam" id="PF13561">
    <property type="entry name" value="adh_short_C2"/>
    <property type="match status" value="1"/>
</dbReference>
<gene>
    <name evidence="4" type="ORF">SAMN02745752_01063</name>
</gene>
<proteinExistence type="inferred from homology"/>
<protein>
    <submittedName>
        <fullName evidence="4">2-hydroxycyclohexanecarboxyl-CoA dehydrogenase</fullName>
    </submittedName>
</protein>
<dbReference type="PRINTS" id="PR00080">
    <property type="entry name" value="SDRFAMILY"/>
</dbReference>
<dbReference type="PRINTS" id="PR00081">
    <property type="entry name" value="GDHRDH"/>
</dbReference>
<accession>A0A1K1VL72</accession>
<dbReference type="InterPro" id="IPR057326">
    <property type="entry name" value="KR_dom"/>
</dbReference>
<dbReference type="OrthoDB" id="9803333at2"/>
<dbReference type="NCBIfam" id="NF005559">
    <property type="entry name" value="PRK07231.1"/>
    <property type="match status" value="1"/>
</dbReference>
<keyword evidence="2" id="KW-0560">Oxidoreductase</keyword>
<evidence type="ECO:0000256" key="2">
    <source>
        <dbReference type="ARBA" id="ARBA00023002"/>
    </source>
</evidence>
<dbReference type="PROSITE" id="PS00061">
    <property type="entry name" value="ADH_SHORT"/>
    <property type="match status" value="1"/>
</dbReference>
<dbReference type="GO" id="GO:0016616">
    <property type="term" value="F:oxidoreductase activity, acting on the CH-OH group of donors, NAD or NADP as acceptor"/>
    <property type="evidence" value="ECO:0007669"/>
    <property type="project" value="UniProtKB-ARBA"/>
</dbReference>
<dbReference type="InterPro" id="IPR036291">
    <property type="entry name" value="NAD(P)-bd_dom_sf"/>
</dbReference>
<dbReference type="AlphaFoldDB" id="A0A1K1VL72"/>
<organism evidence="4 5">
    <name type="scientific">Marinospirillum alkaliphilum DSM 21637</name>
    <dbReference type="NCBI Taxonomy" id="1122209"/>
    <lineage>
        <taxon>Bacteria</taxon>
        <taxon>Pseudomonadati</taxon>
        <taxon>Pseudomonadota</taxon>
        <taxon>Gammaproteobacteria</taxon>
        <taxon>Oceanospirillales</taxon>
        <taxon>Oceanospirillaceae</taxon>
        <taxon>Marinospirillum</taxon>
    </lineage>
</organism>
<evidence type="ECO:0000256" key="1">
    <source>
        <dbReference type="ARBA" id="ARBA00006484"/>
    </source>
</evidence>
<dbReference type="RefSeq" id="WP_072325273.1">
    <property type="nucleotide sequence ID" value="NZ_FPJW01000002.1"/>
</dbReference>
<sequence>MRGLKDKTAIVTGGGGGIGRAVSQRLAEEGCKVAVLDRDQAAAQKTVDIILKQGGVAAAYAADITDYQAISNTVEQIEQQLGTPVILVNNAGYDKFMPFLKTEPALWDQLISINLTGALNMHHLVLPKMLAAGGGKVINVASDAARVGSSGEAVYAACKAGLVGLSKTLARELATKNINLNVVCPGPTDTALLKSVADTSSNPEKLLEAFKNAVPMRRIGQPEDYPGVIALLASDDANFITGQVISVSGGLTMAG</sequence>
<comment type="similarity">
    <text evidence="1">Belongs to the short-chain dehydrogenases/reductases (SDR) family.</text>
</comment>
<dbReference type="SMART" id="SM00822">
    <property type="entry name" value="PKS_KR"/>
    <property type="match status" value="1"/>
</dbReference>
<reference evidence="4 5" key="1">
    <citation type="submission" date="2016-11" db="EMBL/GenBank/DDBJ databases">
        <authorList>
            <person name="Jaros S."/>
            <person name="Januszkiewicz K."/>
            <person name="Wedrychowicz H."/>
        </authorList>
    </citation>
    <scope>NUCLEOTIDE SEQUENCE [LARGE SCALE GENOMIC DNA]</scope>
    <source>
        <strain evidence="4 5">DSM 21637</strain>
    </source>
</reference>
<keyword evidence="5" id="KW-1185">Reference proteome</keyword>
<feature type="domain" description="Ketoreductase" evidence="3">
    <location>
        <begin position="7"/>
        <end position="181"/>
    </location>
</feature>
<evidence type="ECO:0000259" key="3">
    <source>
        <dbReference type="SMART" id="SM00822"/>
    </source>
</evidence>
<dbReference type="FunFam" id="3.40.50.720:FF:000173">
    <property type="entry name" value="3-oxoacyl-[acyl-carrier protein] reductase"/>
    <property type="match status" value="1"/>
</dbReference>
<dbReference type="InterPro" id="IPR020904">
    <property type="entry name" value="Sc_DH/Rdtase_CS"/>
</dbReference>
<dbReference type="Gene3D" id="3.40.50.720">
    <property type="entry name" value="NAD(P)-binding Rossmann-like Domain"/>
    <property type="match status" value="1"/>
</dbReference>
<evidence type="ECO:0000313" key="4">
    <source>
        <dbReference type="EMBL" id="SFX25921.1"/>
    </source>
</evidence>
<name>A0A1K1VL72_9GAMM</name>
<dbReference type="PANTHER" id="PTHR42760">
    <property type="entry name" value="SHORT-CHAIN DEHYDROGENASES/REDUCTASES FAMILY MEMBER"/>
    <property type="match status" value="1"/>
</dbReference>
<dbReference type="InterPro" id="IPR002347">
    <property type="entry name" value="SDR_fam"/>
</dbReference>
<dbReference type="PANTHER" id="PTHR42760:SF133">
    <property type="entry name" value="3-OXOACYL-[ACYL-CARRIER-PROTEIN] REDUCTASE"/>
    <property type="match status" value="1"/>
</dbReference>
<dbReference type="STRING" id="1122209.SAMN02745752_01063"/>
<dbReference type="Proteomes" id="UP000182350">
    <property type="component" value="Unassembled WGS sequence"/>
</dbReference>
<dbReference type="EMBL" id="FPJW01000002">
    <property type="protein sequence ID" value="SFX25921.1"/>
    <property type="molecule type" value="Genomic_DNA"/>
</dbReference>
<dbReference type="SUPFAM" id="SSF51735">
    <property type="entry name" value="NAD(P)-binding Rossmann-fold domains"/>
    <property type="match status" value="1"/>
</dbReference>